<dbReference type="AlphaFoldDB" id="A0A3N9XWL5"/>
<proteinExistence type="predicted"/>
<gene>
    <name evidence="1" type="ORF">DDE19_31095</name>
</gene>
<protein>
    <submittedName>
        <fullName evidence="1">Uncharacterized protein</fullName>
    </submittedName>
</protein>
<dbReference type="RefSeq" id="WP_124822814.1">
    <property type="nucleotide sequence ID" value="NZ_QDGB01000373.1"/>
</dbReference>
<accession>A0A3N9XWL5</accession>
<evidence type="ECO:0000313" key="1">
    <source>
        <dbReference type="EMBL" id="RQX11287.1"/>
    </source>
</evidence>
<sequence length="94" mass="10369">MDTTIKVDTEVRDRLALLANERGTTMRDLVAQLTQAALTADELRDRAARAEQYVRLKIPSDLSADDLTRGEDVWAAVEAGNVPESLAEDDRRAA</sequence>
<dbReference type="Proteomes" id="UP000278981">
    <property type="component" value="Unassembled WGS sequence"/>
</dbReference>
<name>A0A3N9XWL5_9ACTN</name>
<comment type="caution">
    <text evidence="1">The sequence shown here is derived from an EMBL/GenBank/DDBJ whole genome shotgun (WGS) entry which is preliminary data.</text>
</comment>
<dbReference type="EMBL" id="QDGB01000373">
    <property type="protein sequence ID" value="RQX11287.1"/>
    <property type="molecule type" value="Genomic_DNA"/>
</dbReference>
<reference evidence="1 2" key="1">
    <citation type="submission" date="2018-04" db="EMBL/GenBank/DDBJ databases">
        <title>Micromonosporas from Atacama Desert.</title>
        <authorList>
            <person name="Carro L."/>
            <person name="Klenk H.-P."/>
            <person name="Goodfellow M."/>
        </authorList>
    </citation>
    <scope>NUCLEOTIDE SEQUENCE [LARGE SCALE GENOMIC DNA]</scope>
    <source>
        <strain evidence="1 2">LB19</strain>
    </source>
</reference>
<evidence type="ECO:0000313" key="2">
    <source>
        <dbReference type="Proteomes" id="UP000278981"/>
    </source>
</evidence>
<dbReference type="OrthoDB" id="3392085at2"/>
<organism evidence="1 2">
    <name type="scientific">Micromonospora ureilytica</name>
    <dbReference type="NCBI Taxonomy" id="709868"/>
    <lineage>
        <taxon>Bacteria</taxon>
        <taxon>Bacillati</taxon>
        <taxon>Actinomycetota</taxon>
        <taxon>Actinomycetes</taxon>
        <taxon>Micromonosporales</taxon>
        <taxon>Micromonosporaceae</taxon>
        <taxon>Micromonospora</taxon>
    </lineage>
</organism>